<protein>
    <recommendedName>
        <fullName evidence="1">Type 2A encapsulin shell protein SrpI-like domain-containing protein</fullName>
    </recommendedName>
</protein>
<gene>
    <name evidence="2" type="ORF">DEO27_011720</name>
</gene>
<evidence type="ECO:0000259" key="1">
    <source>
        <dbReference type="Pfam" id="PF19307"/>
    </source>
</evidence>
<dbReference type="InterPro" id="IPR045641">
    <property type="entry name" value="SrpI-like"/>
</dbReference>
<dbReference type="RefSeq" id="WP_112566056.1">
    <property type="nucleotide sequence ID" value="NZ_CP043450.1"/>
</dbReference>
<dbReference type="KEGG" id="mrub:DEO27_011720"/>
<dbReference type="AlphaFoldDB" id="A0A5C1HZY0"/>
<dbReference type="Proteomes" id="UP000251402">
    <property type="component" value="Chromosome"/>
</dbReference>
<evidence type="ECO:0000313" key="2">
    <source>
        <dbReference type="EMBL" id="QEM10660.1"/>
    </source>
</evidence>
<dbReference type="Pfam" id="PF19307">
    <property type="entry name" value="SrpI-like"/>
    <property type="match status" value="1"/>
</dbReference>
<organism evidence="2 3">
    <name type="scientific">Mucilaginibacter rubeus</name>
    <dbReference type="NCBI Taxonomy" id="2027860"/>
    <lineage>
        <taxon>Bacteria</taxon>
        <taxon>Pseudomonadati</taxon>
        <taxon>Bacteroidota</taxon>
        <taxon>Sphingobacteriia</taxon>
        <taxon>Sphingobacteriales</taxon>
        <taxon>Sphingobacteriaceae</taxon>
        <taxon>Mucilaginibacter</taxon>
    </lineage>
</organism>
<accession>A0A5C1HZY0</accession>
<feature type="domain" description="Type 2A encapsulin shell protein SrpI-like" evidence="1">
    <location>
        <begin position="59"/>
        <end position="299"/>
    </location>
</feature>
<dbReference type="EMBL" id="CP043450">
    <property type="protein sequence ID" value="QEM10660.1"/>
    <property type="molecule type" value="Genomic_DNA"/>
</dbReference>
<dbReference type="InterPro" id="IPR049822">
    <property type="entry name" value="Encap_f2a"/>
</dbReference>
<evidence type="ECO:0000313" key="3">
    <source>
        <dbReference type="Proteomes" id="UP000251402"/>
    </source>
</evidence>
<sequence>MPDQKQKQTALGDVAARQLAVATRTVPQLSTITPRWLTHLLNWIPVESGVYRLNKVVDANNVEVDCSNRDERELPSTYVDYEENPREYNLSAVNTVLDVHTRVSDLYSKPYNQISEQLRLTIEIVKERQESELINNPEYGLLSSVASSQKIKTRLGPPTPDDFDELITKVWKEPGFFLLHPLAIAAFGRECTRRGVPPPTVSLFGSQFITWRGIPLIPSDKLPIVNNKSKIILLRTGESRQGVVGLFQPGLPGEQSPGLSVRFMGINNKAIASYLVSLYCSLAVLVDDAIAVLEDVDLGNYYEYKY</sequence>
<proteinExistence type="predicted"/>
<dbReference type="OrthoDB" id="181419at2"/>
<reference evidence="2" key="1">
    <citation type="submission" date="2019-08" db="EMBL/GenBank/DDBJ databases">
        <title>Comparative genome analysis confer to the adaptation heavy metal polluted environment.</title>
        <authorList>
            <person name="Li Y."/>
        </authorList>
    </citation>
    <scope>NUCLEOTIDE SEQUENCE [LARGE SCALE GENOMIC DNA]</scope>
    <source>
        <strain evidence="2">P1</strain>
    </source>
</reference>
<keyword evidence="3" id="KW-1185">Reference proteome</keyword>
<dbReference type="NCBIfam" id="NF041162">
    <property type="entry name" value="encap_f2a"/>
    <property type="match status" value="1"/>
</dbReference>
<name>A0A5C1HZY0_9SPHI</name>